<gene>
    <name evidence="12" type="ORF">FDP22_19900</name>
</gene>
<accession>A0A5B8G579</accession>
<evidence type="ECO:0000313" key="12">
    <source>
        <dbReference type="EMBL" id="QDL94123.1"/>
    </source>
</evidence>
<dbReference type="UniPathway" id="UPA00031">
    <property type="reaction ID" value="UER00006"/>
</dbReference>
<reference evidence="12 13" key="1">
    <citation type="submission" date="2019-06" db="EMBL/GenBank/DDBJ databases">
        <title>Genome sequence of Rhodobacteraceae bacterium D4M1.</title>
        <authorList>
            <person name="Cao J."/>
        </authorList>
    </citation>
    <scope>NUCLEOTIDE SEQUENCE [LARGE SCALE GENOMIC DNA]</scope>
    <source>
        <strain evidence="12 13">D4M1</strain>
        <plasmid evidence="13">pd4m1a</plasmid>
    </source>
</reference>
<dbReference type="AlphaFoldDB" id="A0A5B8G579"/>
<feature type="domain" description="ATP phosphoribosyltransferase catalytic" evidence="11">
    <location>
        <begin position="55"/>
        <end position="226"/>
    </location>
</feature>
<evidence type="ECO:0000256" key="9">
    <source>
        <dbReference type="ARBA" id="ARBA00024861"/>
    </source>
</evidence>
<dbReference type="EMBL" id="CP040819">
    <property type="protein sequence ID" value="QDL94123.1"/>
    <property type="molecule type" value="Genomic_DNA"/>
</dbReference>
<dbReference type="EC" id="2.4.2.17" evidence="3 10"/>
<organism evidence="12 13">
    <name type="scientific">Paroceanicella profunda</name>
    <dbReference type="NCBI Taxonomy" id="2579971"/>
    <lineage>
        <taxon>Bacteria</taxon>
        <taxon>Pseudomonadati</taxon>
        <taxon>Pseudomonadota</taxon>
        <taxon>Alphaproteobacteria</taxon>
        <taxon>Rhodobacterales</taxon>
        <taxon>Paracoccaceae</taxon>
        <taxon>Paroceanicella</taxon>
    </lineage>
</organism>
<evidence type="ECO:0000256" key="1">
    <source>
        <dbReference type="ARBA" id="ARBA00000915"/>
    </source>
</evidence>
<dbReference type="Proteomes" id="UP000305888">
    <property type="component" value="Plasmid pD4M1A"/>
</dbReference>
<protein>
    <recommendedName>
        <fullName evidence="4 10">ATP phosphoribosyltransferase</fullName>
        <ecNumber evidence="3 10">2.4.2.17</ecNumber>
    </recommendedName>
</protein>
<dbReference type="InterPro" id="IPR001348">
    <property type="entry name" value="ATP_PRibTrfase_HisG"/>
</dbReference>
<dbReference type="PANTHER" id="PTHR21403:SF8">
    <property type="entry name" value="ATP PHOSPHORIBOSYLTRANSFERASE"/>
    <property type="match status" value="1"/>
</dbReference>
<dbReference type="Gene3D" id="3.40.190.10">
    <property type="entry name" value="Periplasmic binding protein-like II"/>
    <property type="match status" value="2"/>
</dbReference>
<evidence type="ECO:0000256" key="8">
    <source>
        <dbReference type="ARBA" id="ARBA00023102"/>
    </source>
</evidence>
<evidence type="ECO:0000256" key="3">
    <source>
        <dbReference type="ARBA" id="ARBA00011946"/>
    </source>
</evidence>
<evidence type="ECO:0000313" key="13">
    <source>
        <dbReference type="Proteomes" id="UP000305888"/>
    </source>
</evidence>
<comment type="pathway">
    <text evidence="2">Amino-acid biosynthesis; L-histidine biosynthesis; L-histidine from 5-phospho-alpha-D-ribose 1-diphosphate: step 1/9.</text>
</comment>
<geneLocation type="plasmid" evidence="13">
    <name>pd4m1a</name>
</geneLocation>
<dbReference type="Pfam" id="PF01634">
    <property type="entry name" value="HisG"/>
    <property type="match status" value="1"/>
</dbReference>
<dbReference type="NCBIfam" id="TIGR00070">
    <property type="entry name" value="hisG"/>
    <property type="match status" value="1"/>
</dbReference>
<sequence>MSRLKLGLPSKGRLQGQCIAWFHDRGIAIERSGAEREYAGTVSGVDGVDLVLLSASEIPRELAAGRIHLGITGQDLVHETIPGWEGRVSQLAALGFGRADLVIAVPSIWVDVESVEDLDAVAADFRARHGLRLRVATKYHHLVRDFLRKRGVADYRIVDSQGATEGTVKNLTAELIADITSTGETLRANHLRVLEDGLILASEAALFAARAAAWGPEERETLATLCARMGLSEPAL</sequence>
<keyword evidence="7 12" id="KW-0808">Transferase</keyword>
<dbReference type="OrthoDB" id="9806435at2"/>
<dbReference type="RefSeq" id="WP_138577932.1">
    <property type="nucleotide sequence ID" value="NZ_CP040819.1"/>
</dbReference>
<dbReference type="InterPro" id="IPR013820">
    <property type="entry name" value="ATP_PRibTrfase_cat"/>
</dbReference>
<dbReference type="GO" id="GO:0000105">
    <property type="term" value="P:L-histidine biosynthetic process"/>
    <property type="evidence" value="ECO:0007669"/>
    <property type="project" value="UniProtKB-UniRule"/>
</dbReference>
<keyword evidence="12" id="KW-0614">Plasmid</keyword>
<dbReference type="PANTHER" id="PTHR21403">
    <property type="entry name" value="ATP PHOSPHORIBOSYLTRANSFERASE ATP-PRTASE"/>
    <property type="match status" value="1"/>
</dbReference>
<evidence type="ECO:0000256" key="5">
    <source>
        <dbReference type="ARBA" id="ARBA00022605"/>
    </source>
</evidence>
<evidence type="ECO:0000256" key="4">
    <source>
        <dbReference type="ARBA" id="ARBA00020998"/>
    </source>
</evidence>
<comment type="catalytic activity">
    <reaction evidence="1">
        <text>1-(5-phospho-beta-D-ribosyl)-ATP + diphosphate = 5-phospho-alpha-D-ribose 1-diphosphate + ATP</text>
        <dbReference type="Rhea" id="RHEA:18473"/>
        <dbReference type="ChEBI" id="CHEBI:30616"/>
        <dbReference type="ChEBI" id="CHEBI:33019"/>
        <dbReference type="ChEBI" id="CHEBI:58017"/>
        <dbReference type="ChEBI" id="CHEBI:73183"/>
        <dbReference type="EC" id="2.4.2.17"/>
    </reaction>
</comment>
<keyword evidence="13" id="KW-1185">Reference proteome</keyword>
<evidence type="ECO:0000256" key="2">
    <source>
        <dbReference type="ARBA" id="ARBA00004667"/>
    </source>
</evidence>
<keyword evidence="5" id="KW-0028">Amino-acid biosynthesis</keyword>
<dbReference type="KEGG" id="ppru:FDP22_19900"/>
<name>A0A5B8G579_9RHOB</name>
<comment type="function">
    <text evidence="9">Catalyzes the condensation of ATP and 5-phosphoribose 1-diphosphate to form N'-(5'-phosphoribosyl)-ATP (PR-ATP). Has a crucial role in the pathway because the rate of histidine biosynthesis seems to be controlled primarily by regulation of HisG enzymatic activity.</text>
</comment>
<keyword evidence="6 12" id="KW-0328">Glycosyltransferase</keyword>
<proteinExistence type="predicted"/>
<keyword evidence="8" id="KW-0368">Histidine biosynthesis</keyword>
<evidence type="ECO:0000256" key="6">
    <source>
        <dbReference type="ARBA" id="ARBA00022676"/>
    </source>
</evidence>
<dbReference type="SUPFAM" id="SSF53850">
    <property type="entry name" value="Periplasmic binding protein-like II"/>
    <property type="match status" value="1"/>
</dbReference>
<evidence type="ECO:0000256" key="7">
    <source>
        <dbReference type="ARBA" id="ARBA00022679"/>
    </source>
</evidence>
<evidence type="ECO:0000259" key="11">
    <source>
        <dbReference type="Pfam" id="PF01634"/>
    </source>
</evidence>
<evidence type="ECO:0000256" key="10">
    <source>
        <dbReference type="NCBIfam" id="TIGR00070"/>
    </source>
</evidence>
<dbReference type="GO" id="GO:0005737">
    <property type="term" value="C:cytoplasm"/>
    <property type="evidence" value="ECO:0007669"/>
    <property type="project" value="InterPro"/>
</dbReference>
<dbReference type="GO" id="GO:0003879">
    <property type="term" value="F:ATP phosphoribosyltransferase activity"/>
    <property type="evidence" value="ECO:0007669"/>
    <property type="project" value="UniProtKB-UniRule"/>
</dbReference>